<evidence type="ECO:0000259" key="3">
    <source>
        <dbReference type="Pfam" id="PF00156"/>
    </source>
</evidence>
<evidence type="ECO:0000256" key="1">
    <source>
        <dbReference type="ARBA" id="ARBA00008007"/>
    </source>
</evidence>
<comment type="caution">
    <text evidence="4">The sequence shown here is derived from an EMBL/GenBank/DDBJ whole genome shotgun (WGS) entry which is preliminary data.</text>
</comment>
<keyword evidence="4" id="KW-0808">Transferase</keyword>
<keyword evidence="5" id="KW-1185">Reference proteome</keyword>
<dbReference type="PANTHER" id="PTHR47505:SF1">
    <property type="entry name" value="DNA UTILIZATION PROTEIN YHGH"/>
    <property type="match status" value="1"/>
</dbReference>
<gene>
    <name evidence="4" type="ORF">CLV72_101101</name>
</gene>
<dbReference type="Gene3D" id="3.40.50.2020">
    <property type="match status" value="1"/>
</dbReference>
<dbReference type="AlphaFoldDB" id="A0A2T0QC75"/>
<dbReference type="InterPro" id="IPR029057">
    <property type="entry name" value="PRTase-like"/>
</dbReference>
<dbReference type="RefSeq" id="WP_146159300.1">
    <property type="nucleotide sequence ID" value="NZ_PVZC01000001.1"/>
</dbReference>
<comment type="similarity">
    <text evidence="1">Belongs to the ComF/GntX family.</text>
</comment>
<dbReference type="GO" id="GO:0016757">
    <property type="term" value="F:glycosyltransferase activity"/>
    <property type="evidence" value="ECO:0007669"/>
    <property type="project" value="UniProtKB-KW"/>
</dbReference>
<name>A0A2T0QC75_9ACTN</name>
<feature type="domain" description="Phosphoribosyltransferase" evidence="3">
    <location>
        <begin position="219"/>
        <end position="259"/>
    </location>
</feature>
<sequence>MSSAPASPRPARLPASAGEGPPLTPTGLPAAAADLVLLRRCAGCGRHGPELCPACLDELAAAPRRCGPRRTPGCPPCWTLTGYGGTGRSVVLALKERGRHRLAAPMGRALAHAVRAALAATGASAPAEPGRPPRRAAGVATVRLVPVPPRLGARLRRGYDPVGAMAAEAARALSADGRTAMAAPALRHRRPGRDQVGLDARARHANLHGALAVRGRWRARLAGRPVLLVDDVATSGATLAEAARALRAAGADVRAAITFAVA</sequence>
<evidence type="ECO:0000256" key="2">
    <source>
        <dbReference type="SAM" id="MobiDB-lite"/>
    </source>
</evidence>
<accession>A0A2T0QC75</accession>
<reference evidence="4 5" key="1">
    <citation type="submission" date="2018-03" db="EMBL/GenBank/DDBJ databases">
        <title>Genomic Encyclopedia of Archaeal and Bacterial Type Strains, Phase II (KMG-II): from individual species to whole genera.</title>
        <authorList>
            <person name="Goeker M."/>
        </authorList>
    </citation>
    <scope>NUCLEOTIDE SEQUENCE [LARGE SCALE GENOMIC DNA]</scope>
    <source>
        <strain evidence="4 5">DSM 45601</strain>
    </source>
</reference>
<dbReference type="Proteomes" id="UP000237846">
    <property type="component" value="Unassembled WGS sequence"/>
</dbReference>
<dbReference type="Pfam" id="PF00156">
    <property type="entry name" value="Pribosyltran"/>
    <property type="match status" value="1"/>
</dbReference>
<dbReference type="OrthoDB" id="5244859at2"/>
<keyword evidence="4" id="KW-0328">Glycosyltransferase</keyword>
<protein>
    <submittedName>
        <fullName evidence="4">Putative amidophosphoribosyltransferase</fullName>
    </submittedName>
</protein>
<proteinExistence type="inferred from homology"/>
<evidence type="ECO:0000313" key="5">
    <source>
        <dbReference type="Proteomes" id="UP000237846"/>
    </source>
</evidence>
<dbReference type="PANTHER" id="PTHR47505">
    <property type="entry name" value="DNA UTILIZATION PROTEIN YHGH"/>
    <property type="match status" value="1"/>
</dbReference>
<dbReference type="EMBL" id="PVZC01000001">
    <property type="protein sequence ID" value="PRY01519.1"/>
    <property type="molecule type" value="Genomic_DNA"/>
</dbReference>
<dbReference type="InterPro" id="IPR051910">
    <property type="entry name" value="ComF/GntX_DNA_util-trans"/>
</dbReference>
<evidence type="ECO:0000313" key="4">
    <source>
        <dbReference type="EMBL" id="PRY01519.1"/>
    </source>
</evidence>
<feature type="region of interest" description="Disordered" evidence="2">
    <location>
        <begin position="1"/>
        <end position="26"/>
    </location>
</feature>
<dbReference type="SUPFAM" id="SSF53271">
    <property type="entry name" value="PRTase-like"/>
    <property type="match status" value="1"/>
</dbReference>
<dbReference type="InterPro" id="IPR000836">
    <property type="entry name" value="PRTase_dom"/>
</dbReference>
<organism evidence="4 5">
    <name type="scientific">Allonocardiopsis opalescens</name>
    <dbReference type="NCBI Taxonomy" id="1144618"/>
    <lineage>
        <taxon>Bacteria</taxon>
        <taxon>Bacillati</taxon>
        <taxon>Actinomycetota</taxon>
        <taxon>Actinomycetes</taxon>
        <taxon>Streptosporangiales</taxon>
        <taxon>Allonocardiopsis</taxon>
    </lineage>
</organism>